<sequence length="104" mass="12135">MDNKQTDDAMQNEDLFPENVIVLVDENEEGRPFELIGDFDFEEGSYAVVAPYEPETEEADETTVMVFKIVDEDGEDVLYEIEDDDEWNRVVDFWNESAESHDHH</sequence>
<evidence type="ECO:0000313" key="1">
    <source>
        <dbReference type="EMBL" id="MFM9413321.1"/>
    </source>
</evidence>
<comment type="caution">
    <text evidence="1">The sequence shown here is derived from an EMBL/GenBank/DDBJ whole genome shotgun (WGS) entry which is preliminary data.</text>
</comment>
<accession>A0ABW9GZJ1</accession>
<dbReference type="Pfam" id="PF06949">
    <property type="entry name" value="DUF1292"/>
    <property type="match status" value="1"/>
</dbReference>
<protein>
    <submittedName>
        <fullName evidence="1">DUF1292 domain-containing protein</fullName>
    </submittedName>
</protein>
<proteinExistence type="predicted"/>
<dbReference type="Proteomes" id="UP001631949">
    <property type="component" value="Unassembled WGS sequence"/>
</dbReference>
<name>A0ABW9GZJ1_9FIRM</name>
<keyword evidence="2" id="KW-1185">Reference proteome</keyword>
<organism evidence="1 2">
    <name type="scientific">Peptococcus simiae</name>
    <dbReference type="NCBI Taxonomy" id="1643805"/>
    <lineage>
        <taxon>Bacteria</taxon>
        <taxon>Bacillati</taxon>
        <taxon>Bacillota</taxon>
        <taxon>Clostridia</taxon>
        <taxon>Eubacteriales</taxon>
        <taxon>Peptococcaceae</taxon>
        <taxon>Peptococcus</taxon>
    </lineage>
</organism>
<evidence type="ECO:0000313" key="2">
    <source>
        <dbReference type="Proteomes" id="UP001631949"/>
    </source>
</evidence>
<dbReference type="EMBL" id="JBJUVG010000002">
    <property type="protein sequence ID" value="MFM9413321.1"/>
    <property type="molecule type" value="Genomic_DNA"/>
</dbReference>
<dbReference type="RefSeq" id="WP_408976932.1">
    <property type="nucleotide sequence ID" value="NZ_JBJUVG010000002.1"/>
</dbReference>
<dbReference type="InterPro" id="IPR009711">
    <property type="entry name" value="UPF0473"/>
</dbReference>
<gene>
    <name evidence="1" type="ORF">ACKQTC_02955</name>
</gene>
<reference evidence="1 2" key="1">
    <citation type="journal article" date="2016" name="Int. J. Syst. Evol. Microbiol.">
        <title>Peptococcus simiae sp. nov., isolated from rhesus macaque faeces and emended description of the genus Peptococcus.</title>
        <authorList>
            <person name="Shkoporov A.N."/>
            <person name="Efimov B.A."/>
            <person name="Kondova I."/>
            <person name="Ouwerling B."/>
            <person name="Chaplin A.V."/>
            <person name="Shcherbakova V.A."/>
            <person name="Langermans J.A.M."/>
        </authorList>
    </citation>
    <scope>NUCLEOTIDE SEQUENCE [LARGE SCALE GENOMIC DNA]</scope>
    <source>
        <strain evidence="1 2">M108</strain>
    </source>
</reference>